<name>A0A5B7HT51_PORTR</name>
<keyword evidence="2" id="KW-1185">Reference proteome</keyword>
<evidence type="ECO:0000313" key="2">
    <source>
        <dbReference type="Proteomes" id="UP000324222"/>
    </source>
</evidence>
<dbReference type="AlphaFoldDB" id="A0A5B7HT51"/>
<dbReference type="EMBL" id="VSRR010042821">
    <property type="protein sequence ID" value="MPC76191.1"/>
    <property type="molecule type" value="Genomic_DNA"/>
</dbReference>
<accession>A0A5B7HT51</accession>
<comment type="caution">
    <text evidence="1">The sequence shown here is derived from an EMBL/GenBank/DDBJ whole genome shotgun (WGS) entry which is preliminary data.</text>
</comment>
<organism evidence="1 2">
    <name type="scientific">Portunus trituberculatus</name>
    <name type="common">Swimming crab</name>
    <name type="synonym">Neptunus trituberculatus</name>
    <dbReference type="NCBI Taxonomy" id="210409"/>
    <lineage>
        <taxon>Eukaryota</taxon>
        <taxon>Metazoa</taxon>
        <taxon>Ecdysozoa</taxon>
        <taxon>Arthropoda</taxon>
        <taxon>Crustacea</taxon>
        <taxon>Multicrustacea</taxon>
        <taxon>Malacostraca</taxon>
        <taxon>Eumalacostraca</taxon>
        <taxon>Eucarida</taxon>
        <taxon>Decapoda</taxon>
        <taxon>Pleocyemata</taxon>
        <taxon>Brachyura</taxon>
        <taxon>Eubrachyura</taxon>
        <taxon>Portunoidea</taxon>
        <taxon>Portunidae</taxon>
        <taxon>Portuninae</taxon>
        <taxon>Portunus</taxon>
    </lineage>
</organism>
<sequence>MLSLKTALTLKKMGGNSGLRKVVKMVSRRAGVGVANALRGVHEVPRVKVRAGKGARAAIVRGLQHEGVSFDEAN</sequence>
<proteinExistence type="predicted"/>
<evidence type="ECO:0000313" key="1">
    <source>
        <dbReference type="EMBL" id="MPC76191.1"/>
    </source>
</evidence>
<dbReference type="Proteomes" id="UP000324222">
    <property type="component" value="Unassembled WGS sequence"/>
</dbReference>
<reference evidence="1 2" key="1">
    <citation type="submission" date="2019-05" db="EMBL/GenBank/DDBJ databases">
        <title>Another draft genome of Portunus trituberculatus and its Hox gene families provides insights of decapod evolution.</title>
        <authorList>
            <person name="Jeong J.-H."/>
            <person name="Song I."/>
            <person name="Kim S."/>
            <person name="Choi T."/>
            <person name="Kim D."/>
            <person name="Ryu S."/>
            <person name="Kim W."/>
        </authorList>
    </citation>
    <scope>NUCLEOTIDE SEQUENCE [LARGE SCALE GENOMIC DNA]</scope>
    <source>
        <tissue evidence="1">Muscle</tissue>
    </source>
</reference>
<protein>
    <submittedName>
        <fullName evidence="1">Uncharacterized protein</fullName>
    </submittedName>
</protein>
<gene>
    <name evidence="1" type="ORF">E2C01_070598</name>
</gene>